<evidence type="ECO:0000313" key="6">
    <source>
        <dbReference type="Proteomes" id="UP001596425"/>
    </source>
</evidence>
<evidence type="ECO:0000256" key="3">
    <source>
        <dbReference type="ARBA" id="ARBA00022833"/>
    </source>
</evidence>
<keyword evidence="6" id="KW-1185">Reference proteome</keyword>
<gene>
    <name evidence="5" type="ORF">ACFQBM_11300</name>
</gene>
<dbReference type="InterPro" id="IPR011057">
    <property type="entry name" value="Mss4-like_sf"/>
</dbReference>
<comment type="similarity">
    <text evidence="1">Belongs to the Gfa family.</text>
</comment>
<comment type="caution">
    <text evidence="5">The sequence shown here is derived from an EMBL/GenBank/DDBJ whole genome shotgun (WGS) entry which is preliminary data.</text>
</comment>
<dbReference type="Pfam" id="PF04828">
    <property type="entry name" value="GFA"/>
    <property type="match status" value="1"/>
</dbReference>
<dbReference type="SUPFAM" id="SSF51316">
    <property type="entry name" value="Mss4-like"/>
    <property type="match status" value="1"/>
</dbReference>
<sequence length="180" mass="19976">MRPETEVTCDCGRVALQLEGQPIISTECHCTSCREAGEYLQSLSATAAPLLNDQGATQLVLYRKDRVRCERGADALREYRLSADAKTRRVVATCCNSAMFLDFTPGHWLSLYGQRWPLATLPPVEMRTMTRDRCEGVALPGDVPNAETHSFRFFVKLIGAWAAMGFRTPEITFVNGALDA</sequence>
<keyword evidence="2" id="KW-0479">Metal-binding</keyword>
<protein>
    <submittedName>
        <fullName evidence="5">GFA family protein</fullName>
    </submittedName>
</protein>
<dbReference type="InterPro" id="IPR006913">
    <property type="entry name" value="CENP-V/GFA"/>
</dbReference>
<dbReference type="RefSeq" id="WP_193190545.1">
    <property type="nucleotide sequence ID" value="NZ_JACZFR010000013.1"/>
</dbReference>
<dbReference type="Proteomes" id="UP001596425">
    <property type="component" value="Unassembled WGS sequence"/>
</dbReference>
<name>A0ABW1YMG8_9GAMM</name>
<dbReference type="EMBL" id="JBHSVR010000001">
    <property type="protein sequence ID" value="MFC6633875.1"/>
    <property type="molecule type" value="Genomic_DNA"/>
</dbReference>
<evidence type="ECO:0000256" key="2">
    <source>
        <dbReference type="ARBA" id="ARBA00022723"/>
    </source>
</evidence>
<keyword evidence="3" id="KW-0862">Zinc</keyword>
<organism evidence="5 6">
    <name type="scientific">Microbulbifer taiwanensis</name>
    <dbReference type="NCBI Taxonomy" id="986746"/>
    <lineage>
        <taxon>Bacteria</taxon>
        <taxon>Pseudomonadati</taxon>
        <taxon>Pseudomonadota</taxon>
        <taxon>Gammaproteobacteria</taxon>
        <taxon>Cellvibrionales</taxon>
        <taxon>Microbulbiferaceae</taxon>
        <taxon>Microbulbifer</taxon>
    </lineage>
</organism>
<evidence type="ECO:0000259" key="4">
    <source>
        <dbReference type="Pfam" id="PF04828"/>
    </source>
</evidence>
<feature type="domain" description="CENP-V/GFA" evidence="4">
    <location>
        <begin position="7"/>
        <end position="65"/>
    </location>
</feature>
<proteinExistence type="inferred from homology"/>
<evidence type="ECO:0000256" key="1">
    <source>
        <dbReference type="ARBA" id="ARBA00005495"/>
    </source>
</evidence>
<accession>A0ABW1YMG8</accession>
<evidence type="ECO:0000313" key="5">
    <source>
        <dbReference type="EMBL" id="MFC6633875.1"/>
    </source>
</evidence>
<dbReference type="Gene3D" id="3.90.1590.10">
    <property type="entry name" value="glutathione-dependent formaldehyde- activating enzyme (gfa)"/>
    <property type="match status" value="1"/>
</dbReference>
<reference evidence="6" key="1">
    <citation type="journal article" date="2019" name="Int. J. Syst. Evol. Microbiol.">
        <title>The Global Catalogue of Microorganisms (GCM) 10K type strain sequencing project: providing services to taxonomists for standard genome sequencing and annotation.</title>
        <authorList>
            <consortium name="The Broad Institute Genomics Platform"/>
            <consortium name="The Broad Institute Genome Sequencing Center for Infectious Disease"/>
            <person name="Wu L."/>
            <person name="Ma J."/>
        </authorList>
    </citation>
    <scope>NUCLEOTIDE SEQUENCE [LARGE SCALE GENOMIC DNA]</scope>
    <source>
        <strain evidence="6">CGMCC 1.13718</strain>
    </source>
</reference>